<protein>
    <submittedName>
        <fullName evidence="2 3">Uncharacterized protein</fullName>
    </submittedName>
</protein>
<proteinExistence type="predicted"/>
<dbReference type="Gramene" id="KRH53814">
    <property type="protein sequence ID" value="KRH53814"/>
    <property type="gene ID" value="GLYMA_06G147700"/>
</dbReference>
<evidence type="ECO:0000313" key="4">
    <source>
        <dbReference type="Proteomes" id="UP000008827"/>
    </source>
</evidence>
<feature type="region of interest" description="Disordered" evidence="1">
    <location>
        <begin position="38"/>
        <end position="74"/>
    </location>
</feature>
<evidence type="ECO:0000313" key="2">
    <source>
        <dbReference type="EMBL" id="KRH53814.1"/>
    </source>
</evidence>
<gene>
    <name evidence="2" type="ORF">GLYMA_06G147700</name>
</gene>
<reference evidence="2" key="3">
    <citation type="submission" date="2018-07" db="EMBL/GenBank/DDBJ databases">
        <title>WGS assembly of Glycine max.</title>
        <authorList>
            <person name="Schmutz J."/>
            <person name="Cannon S."/>
            <person name="Schlueter J."/>
            <person name="Ma J."/>
            <person name="Mitros T."/>
            <person name="Nelson W."/>
            <person name="Hyten D."/>
            <person name="Song Q."/>
            <person name="Thelen J."/>
            <person name="Cheng J."/>
            <person name="Xu D."/>
            <person name="Hellsten U."/>
            <person name="May G."/>
            <person name="Yu Y."/>
            <person name="Sakurai T."/>
            <person name="Umezawa T."/>
            <person name="Bhattacharyya M."/>
            <person name="Sandhu D."/>
            <person name="Valliyodan B."/>
            <person name="Lindquist E."/>
            <person name="Peto M."/>
            <person name="Grant D."/>
            <person name="Shu S."/>
            <person name="Goodstein D."/>
            <person name="Barry K."/>
            <person name="Futrell-Griggs M."/>
            <person name="Abernathy B."/>
            <person name="Du J."/>
            <person name="Tian Z."/>
            <person name="Zhu L."/>
            <person name="Gill N."/>
            <person name="Joshi T."/>
            <person name="Libault M."/>
            <person name="Sethuraman A."/>
            <person name="Zhang X."/>
            <person name="Shinozaki K."/>
            <person name="Nguyen H."/>
            <person name="Wing R."/>
            <person name="Cregan P."/>
            <person name="Specht J."/>
            <person name="Grimwood J."/>
            <person name="Rokhsar D."/>
            <person name="Stacey G."/>
            <person name="Shoemaker R."/>
            <person name="Jackson S."/>
        </authorList>
    </citation>
    <scope>NUCLEOTIDE SEQUENCE</scope>
    <source>
        <tissue evidence="2">Callus</tissue>
    </source>
</reference>
<accession>A0A0R0JH53</accession>
<feature type="compositionally biased region" description="Basic and acidic residues" evidence="1">
    <location>
        <begin position="46"/>
        <end position="58"/>
    </location>
</feature>
<dbReference type="EMBL" id="CM000839">
    <property type="protein sequence ID" value="KRH53814.1"/>
    <property type="molecule type" value="Genomic_DNA"/>
</dbReference>
<reference evidence="3" key="2">
    <citation type="submission" date="2018-02" db="UniProtKB">
        <authorList>
            <consortium name="EnsemblPlants"/>
        </authorList>
    </citation>
    <scope>IDENTIFICATION</scope>
    <source>
        <strain evidence="3">Williams 82</strain>
    </source>
</reference>
<keyword evidence="4" id="KW-1185">Reference proteome</keyword>
<evidence type="ECO:0000313" key="3">
    <source>
        <dbReference type="EnsemblPlants" id="KRH53814"/>
    </source>
</evidence>
<dbReference type="Proteomes" id="UP000008827">
    <property type="component" value="Chromosome 6"/>
</dbReference>
<sequence>MISPSSINTHTHTHYHTYRKIFFQKTFKSTPLKQIFASPKRTTTVGEREKESAKENSLTDKGGNGWRRPTTSDQ</sequence>
<dbReference type="EnsemblPlants" id="KRH53814">
    <property type="protein sequence ID" value="KRH53814"/>
    <property type="gene ID" value="GLYMA_06G147700"/>
</dbReference>
<dbReference type="InParanoid" id="A0A0R0JH53"/>
<evidence type="ECO:0000256" key="1">
    <source>
        <dbReference type="SAM" id="MobiDB-lite"/>
    </source>
</evidence>
<reference evidence="2 3" key="1">
    <citation type="journal article" date="2010" name="Nature">
        <title>Genome sequence of the palaeopolyploid soybean.</title>
        <authorList>
            <person name="Schmutz J."/>
            <person name="Cannon S.B."/>
            <person name="Schlueter J."/>
            <person name="Ma J."/>
            <person name="Mitros T."/>
            <person name="Nelson W."/>
            <person name="Hyten D.L."/>
            <person name="Song Q."/>
            <person name="Thelen J.J."/>
            <person name="Cheng J."/>
            <person name="Xu D."/>
            <person name="Hellsten U."/>
            <person name="May G.D."/>
            <person name="Yu Y."/>
            <person name="Sakurai T."/>
            <person name="Umezawa T."/>
            <person name="Bhattacharyya M.K."/>
            <person name="Sandhu D."/>
            <person name="Valliyodan B."/>
            <person name="Lindquist E."/>
            <person name="Peto M."/>
            <person name="Grant D."/>
            <person name="Shu S."/>
            <person name="Goodstein D."/>
            <person name="Barry K."/>
            <person name="Futrell-Griggs M."/>
            <person name="Abernathy B."/>
            <person name="Du J."/>
            <person name="Tian Z."/>
            <person name="Zhu L."/>
            <person name="Gill N."/>
            <person name="Joshi T."/>
            <person name="Libault M."/>
            <person name="Sethuraman A."/>
            <person name="Zhang X.-C."/>
            <person name="Shinozaki K."/>
            <person name="Nguyen H.T."/>
            <person name="Wing R.A."/>
            <person name="Cregan P."/>
            <person name="Specht J."/>
            <person name="Grimwood J."/>
            <person name="Rokhsar D."/>
            <person name="Stacey G."/>
            <person name="Shoemaker R.C."/>
            <person name="Jackson S.A."/>
        </authorList>
    </citation>
    <scope>NUCLEOTIDE SEQUENCE</scope>
    <source>
        <strain evidence="3">cv. Williams 82</strain>
        <tissue evidence="2">Callus</tissue>
    </source>
</reference>
<organism evidence="2">
    <name type="scientific">Glycine max</name>
    <name type="common">Soybean</name>
    <name type="synonym">Glycine hispida</name>
    <dbReference type="NCBI Taxonomy" id="3847"/>
    <lineage>
        <taxon>Eukaryota</taxon>
        <taxon>Viridiplantae</taxon>
        <taxon>Streptophyta</taxon>
        <taxon>Embryophyta</taxon>
        <taxon>Tracheophyta</taxon>
        <taxon>Spermatophyta</taxon>
        <taxon>Magnoliopsida</taxon>
        <taxon>eudicotyledons</taxon>
        <taxon>Gunneridae</taxon>
        <taxon>Pentapetalae</taxon>
        <taxon>rosids</taxon>
        <taxon>fabids</taxon>
        <taxon>Fabales</taxon>
        <taxon>Fabaceae</taxon>
        <taxon>Papilionoideae</taxon>
        <taxon>50 kb inversion clade</taxon>
        <taxon>NPAAA clade</taxon>
        <taxon>indigoferoid/millettioid clade</taxon>
        <taxon>Phaseoleae</taxon>
        <taxon>Glycine</taxon>
        <taxon>Glycine subgen. Soja</taxon>
    </lineage>
</organism>
<name>A0A0R0JH53_SOYBN</name>
<dbReference type="AlphaFoldDB" id="A0A0R0JH53"/>